<evidence type="ECO:0000313" key="1">
    <source>
        <dbReference type="EMBL" id="SCV67522.1"/>
    </source>
</evidence>
<organism evidence="1 2">
    <name type="scientific">Microbotryum intermedium</name>
    <dbReference type="NCBI Taxonomy" id="269621"/>
    <lineage>
        <taxon>Eukaryota</taxon>
        <taxon>Fungi</taxon>
        <taxon>Dikarya</taxon>
        <taxon>Basidiomycota</taxon>
        <taxon>Pucciniomycotina</taxon>
        <taxon>Microbotryomycetes</taxon>
        <taxon>Microbotryales</taxon>
        <taxon>Microbotryaceae</taxon>
        <taxon>Microbotryum</taxon>
    </lineage>
</organism>
<dbReference type="STRING" id="269621.A0A238F071"/>
<proteinExistence type="predicted"/>
<dbReference type="Proteomes" id="UP000198372">
    <property type="component" value="Unassembled WGS sequence"/>
</dbReference>
<accession>A0A238F071</accession>
<reference evidence="2" key="1">
    <citation type="submission" date="2016-09" db="EMBL/GenBank/DDBJ databases">
        <authorList>
            <person name="Jeantristanb JTB J.-T."/>
            <person name="Ricardo R."/>
        </authorList>
    </citation>
    <scope>NUCLEOTIDE SEQUENCE [LARGE SCALE GENOMIC DNA]</scope>
</reference>
<name>A0A238F071_9BASI</name>
<dbReference type="AlphaFoldDB" id="A0A238F071"/>
<gene>
    <name evidence="1" type="ORF">BQ2448_5133</name>
</gene>
<sequence>MEIRSQSPSQTLSKPCRARPLPLTISVLKGQATNTHSNTTLAIDKIVWKAIMLARISRDIAERVRHLTDNDSEAIATAVRAIWQERQDRD</sequence>
<dbReference type="EMBL" id="FMSP01000002">
    <property type="protein sequence ID" value="SCV67522.1"/>
    <property type="molecule type" value="Genomic_DNA"/>
</dbReference>
<protein>
    <submittedName>
        <fullName evidence="1">BQ2448_5133 protein</fullName>
    </submittedName>
</protein>
<keyword evidence="2" id="KW-1185">Reference proteome</keyword>
<evidence type="ECO:0000313" key="2">
    <source>
        <dbReference type="Proteomes" id="UP000198372"/>
    </source>
</evidence>